<keyword evidence="5" id="KW-0472">Membrane</keyword>
<evidence type="ECO:0000256" key="4">
    <source>
        <dbReference type="ARBA" id="ARBA00023134"/>
    </source>
</evidence>
<comment type="subcellular location">
    <subcellularLocation>
        <location evidence="1">Membrane</location>
        <topology evidence="1">Lipid-anchor</topology>
    </subcellularLocation>
</comment>
<name>A0A835XTU5_9CHLO</name>
<proteinExistence type="inferred from homology"/>
<dbReference type="Gene3D" id="3.40.50.300">
    <property type="entry name" value="P-loop containing nucleotide triphosphate hydrolases"/>
    <property type="match status" value="1"/>
</dbReference>
<keyword evidence="6" id="KW-0449">Lipoprotein</keyword>
<evidence type="ECO:0000256" key="6">
    <source>
        <dbReference type="ARBA" id="ARBA00023288"/>
    </source>
</evidence>
<keyword evidence="3" id="KW-0547">Nucleotide-binding</keyword>
<evidence type="ECO:0000256" key="2">
    <source>
        <dbReference type="ARBA" id="ARBA00006270"/>
    </source>
</evidence>
<dbReference type="NCBIfam" id="TIGR00231">
    <property type="entry name" value="small_GTP"/>
    <property type="match status" value="1"/>
</dbReference>
<keyword evidence="4" id="KW-0342">GTP-binding</keyword>
<comment type="similarity">
    <text evidence="2">Belongs to the small GTPase superfamily. Rab family.</text>
</comment>
<dbReference type="GO" id="GO:0016020">
    <property type="term" value="C:membrane"/>
    <property type="evidence" value="ECO:0007669"/>
    <property type="project" value="UniProtKB-SubCell"/>
</dbReference>
<reference evidence="8" key="1">
    <citation type="journal article" date="2020" name="bioRxiv">
        <title>Comparative genomics of Chlamydomonas.</title>
        <authorList>
            <person name="Craig R.J."/>
            <person name="Hasan A.R."/>
            <person name="Ness R.W."/>
            <person name="Keightley P.D."/>
        </authorList>
    </citation>
    <scope>NUCLEOTIDE SEQUENCE</scope>
    <source>
        <strain evidence="8">CCAP 11/70</strain>
    </source>
</reference>
<dbReference type="SMART" id="SM00174">
    <property type="entry name" value="RHO"/>
    <property type="match status" value="1"/>
</dbReference>
<evidence type="ECO:0000313" key="9">
    <source>
        <dbReference type="Proteomes" id="UP000612055"/>
    </source>
</evidence>
<protein>
    <submittedName>
        <fullName evidence="8">Uncharacterized protein</fullName>
    </submittedName>
</protein>
<dbReference type="FunFam" id="3.40.50.300:FF:000274">
    <property type="entry name" value="ras-related protein RABA5a"/>
    <property type="match status" value="1"/>
</dbReference>
<evidence type="ECO:0000256" key="7">
    <source>
        <dbReference type="ARBA" id="ARBA00023289"/>
    </source>
</evidence>
<comment type="caution">
    <text evidence="8">The sequence shown here is derived from an EMBL/GenBank/DDBJ whole genome shotgun (WGS) entry which is preliminary data.</text>
</comment>
<keyword evidence="7" id="KW-0636">Prenylation</keyword>
<dbReference type="GO" id="GO:0003924">
    <property type="term" value="F:GTPase activity"/>
    <property type="evidence" value="ECO:0007669"/>
    <property type="project" value="InterPro"/>
</dbReference>
<gene>
    <name evidence="8" type="ORF">HYH03_011880</name>
</gene>
<dbReference type="GO" id="GO:0005525">
    <property type="term" value="F:GTP binding"/>
    <property type="evidence" value="ECO:0007669"/>
    <property type="project" value="UniProtKB-KW"/>
</dbReference>
<keyword evidence="9" id="KW-1185">Reference proteome</keyword>
<accession>A0A835XTU5</accession>
<dbReference type="SUPFAM" id="SSF52540">
    <property type="entry name" value="P-loop containing nucleoside triphosphate hydrolases"/>
    <property type="match status" value="1"/>
</dbReference>
<dbReference type="PROSITE" id="PS51421">
    <property type="entry name" value="RAS"/>
    <property type="match status" value="1"/>
</dbReference>
<dbReference type="OrthoDB" id="9989112at2759"/>
<dbReference type="InterPro" id="IPR027417">
    <property type="entry name" value="P-loop_NTPase"/>
</dbReference>
<organism evidence="8 9">
    <name type="scientific">Edaphochlamys debaryana</name>
    <dbReference type="NCBI Taxonomy" id="47281"/>
    <lineage>
        <taxon>Eukaryota</taxon>
        <taxon>Viridiplantae</taxon>
        <taxon>Chlorophyta</taxon>
        <taxon>core chlorophytes</taxon>
        <taxon>Chlorophyceae</taxon>
        <taxon>CS clade</taxon>
        <taxon>Chlamydomonadales</taxon>
        <taxon>Chlamydomonadales incertae sedis</taxon>
        <taxon>Edaphochlamys</taxon>
    </lineage>
</organism>
<evidence type="ECO:0000256" key="1">
    <source>
        <dbReference type="ARBA" id="ARBA00004635"/>
    </source>
</evidence>
<dbReference type="AlphaFoldDB" id="A0A835XTU5"/>
<dbReference type="InterPro" id="IPR050209">
    <property type="entry name" value="Rab_GTPases_membrane_traffic"/>
</dbReference>
<dbReference type="InterPro" id="IPR005225">
    <property type="entry name" value="Small_GTP-bd"/>
</dbReference>
<evidence type="ECO:0000313" key="8">
    <source>
        <dbReference type="EMBL" id="KAG2489600.1"/>
    </source>
</evidence>
<dbReference type="Proteomes" id="UP000612055">
    <property type="component" value="Unassembled WGS sequence"/>
</dbReference>
<dbReference type="PROSITE" id="PS51419">
    <property type="entry name" value="RAB"/>
    <property type="match status" value="1"/>
</dbReference>
<dbReference type="PRINTS" id="PR00449">
    <property type="entry name" value="RASTRNSFRMNG"/>
</dbReference>
<dbReference type="SMART" id="SM00175">
    <property type="entry name" value="RAB"/>
    <property type="match status" value="1"/>
</dbReference>
<evidence type="ECO:0000256" key="3">
    <source>
        <dbReference type="ARBA" id="ARBA00022741"/>
    </source>
</evidence>
<dbReference type="EMBL" id="JAEHOE010000071">
    <property type="protein sequence ID" value="KAG2489600.1"/>
    <property type="molecule type" value="Genomic_DNA"/>
</dbReference>
<sequence length="215" mass="24073">MMSHKTSDDSYDYLFKVVLIGDVGVGKSNLLSRFTRNEFSLETKPSVGVEFETRFIELEGKTIKVQVWDSAGSYRRTMQRRLHRLSLGVLLVYDVTKSGSFEAAKQWLKEFRENEEAAKSDMVIMLVGNKLDLMHLREVTAEEAQAFCEREGIFFIETSALDSTNVGEAFQQMLTRIYNTPALMSTFKVGDKGVQQPGGNDNGTAGKARGCCVIS</sequence>
<dbReference type="Pfam" id="PF00071">
    <property type="entry name" value="Ras"/>
    <property type="match status" value="1"/>
</dbReference>
<dbReference type="InterPro" id="IPR001806">
    <property type="entry name" value="Small_GTPase"/>
</dbReference>
<dbReference type="PANTHER" id="PTHR47979">
    <property type="entry name" value="DRAB11-RELATED"/>
    <property type="match status" value="1"/>
</dbReference>
<evidence type="ECO:0000256" key="5">
    <source>
        <dbReference type="ARBA" id="ARBA00023136"/>
    </source>
</evidence>
<dbReference type="SMART" id="SM00173">
    <property type="entry name" value="RAS"/>
    <property type="match status" value="1"/>
</dbReference>